<keyword evidence="3" id="KW-0536">Nodulation</keyword>
<proteinExistence type="inferred from homology"/>
<keyword evidence="4" id="KW-0547">Nucleotide-binding</keyword>
<dbReference type="PANTHER" id="PTHR42711">
    <property type="entry name" value="ABC TRANSPORTER ATP-BINDING PROTEIN"/>
    <property type="match status" value="1"/>
</dbReference>
<comment type="similarity">
    <text evidence="1">Belongs to the ABC transporter superfamily.</text>
</comment>
<dbReference type="PROSITE" id="PS50893">
    <property type="entry name" value="ABC_TRANSPORTER_2"/>
    <property type="match status" value="1"/>
</dbReference>
<dbReference type="GO" id="GO:0005524">
    <property type="term" value="F:ATP binding"/>
    <property type="evidence" value="ECO:0007669"/>
    <property type="project" value="UniProtKB-KW"/>
</dbReference>
<dbReference type="EMBL" id="FXYE01000001">
    <property type="protein sequence ID" value="SMX34563.1"/>
    <property type="molecule type" value="Genomic_DNA"/>
</dbReference>
<accession>A0A238JVN0</accession>
<dbReference type="InterPro" id="IPR022467">
    <property type="entry name" value="ABC_transprt_ATP-bd_su_PQQ"/>
</dbReference>
<dbReference type="InterPro" id="IPR003593">
    <property type="entry name" value="AAA+_ATPase"/>
</dbReference>
<evidence type="ECO:0000256" key="5">
    <source>
        <dbReference type="ARBA" id="ARBA00022840"/>
    </source>
</evidence>
<evidence type="ECO:0000313" key="8">
    <source>
        <dbReference type="Proteomes" id="UP000202922"/>
    </source>
</evidence>
<evidence type="ECO:0000256" key="3">
    <source>
        <dbReference type="ARBA" id="ARBA00022458"/>
    </source>
</evidence>
<sequence length="253" mass="27422">MGLGGGYSFAERIDVTGLTVQKLGFSYGTKRALNGVSFDIARGDFCALLGPNGAGKSTLFGLLTRLFTSSEGSITVAGHDLSREPRAALAKIGVVFQQTTLDLDLTVRRNLFYFAALHGISGRDAAVRIDAALEKLDMLERADEVTRNLNGGHRRRTEIARSLIHAPEVLLLDEPTVGLDAAARRAITEHVHSLSQSENLTVLWATHLTDEIYPDDRLVILHRGQILADGITSDIAQDRPVADVFLDMTGTKS</sequence>
<keyword evidence="2" id="KW-0813">Transport</keyword>
<evidence type="ECO:0000313" key="7">
    <source>
        <dbReference type="EMBL" id="SMX34563.1"/>
    </source>
</evidence>
<dbReference type="GO" id="GO:0016887">
    <property type="term" value="F:ATP hydrolysis activity"/>
    <property type="evidence" value="ECO:0007669"/>
    <property type="project" value="InterPro"/>
</dbReference>
<keyword evidence="8" id="KW-1185">Reference proteome</keyword>
<evidence type="ECO:0000259" key="6">
    <source>
        <dbReference type="PROSITE" id="PS50893"/>
    </source>
</evidence>
<evidence type="ECO:0000256" key="1">
    <source>
        <dbReference type="ARBA" id="ARBA00005417"/>
    </source>
</evidence>
<dbReference type="Pfam" id="PF00005">
    <property type="entry name" value="ABC_tran"/>
    <property type="match status" value="1"/>
</dbReference>
<dbReference type="InterPro" id="IPR003439">
    <property type="entry name" value="ABC_transporter-like_ATP-bd"/>
</dbReference>
<reference evidence="8" key="1">
    <citation type="submission" date="2017-05" db="EMBL/GenBank/DDBJ databases">
        <authorList>
            <person name="Rodrigo-Torres L."/>
            <person name="Arahal R. D."/>
            <person name="Lucena T."/>
        </authorList>
    </citation>
    <scope>NUCLEOTIDE SEQUENCE [LARGE SCALE GENOMIC DNA]</scope>
    <source>
        <strain evidence="8">CECT 8621</strain>
    </source>
</reference>
<dbReference type="InterPro" id="IPR050763">
    <property type="entry name" value="ABC_transporter_ATP-binding"/>
</dbReference>
<dbReference type="AlphaFoldDB" id="A0A238JVN0"/>
<dbReference type="Gene3D" id="3.40.50.300">
    <property type="entry name" value="P-loop containing nucleotide triphosphate hydrolases"/>
    <property type="match status" value="1"/>
</dbReference>
<evidence type="ECO:0000256" key="2">
    <source>
        <dbReference type="ARBA" id="ARBA00022448"/>
    </source>
</evidence>
<dbReference type="Proteomes" id="UP000202922">
    <property type="component" value="Unassembled WGS sequence"/>
</dbReference>
<organism evidence="7 8">
    <name type="scientific">Actibacterium lipolyticum</name>
    <dbReference type="NCBI Taxonomy" id="1524263"/>
    <lineage>
        <taxon>Bacteria</taxon>
        <taxon>Pseudomonadati</taxon>
        <taxon>Pseudomonadota</taxon>
        <taxon>Alphaproteobacteria</taxon>
        <taxon>Rhodobacterales</taxon>
        <taxon>Roseobacteraceae</taxon>
        <taxon>Actibacterium</taxon>
    </lineage>
</organism>
<protein>
    <submittedName>
        <fullName evidence="7">Putative ABC transporter ATP-binding protein YbhF</fullName>
    </submittedName>
</protein>
<keyword evidence="5 7" id="KW-0067">ATP-binding</keyword>
<evidence type="ECO:0000256" key="4">
    <source>
        <dbReference type="ARBA" id="ARBA00022741"/>
    </source>
</evidence>
<dbReference type="PANTHER" id="PTHR42711:SF5">
    <property type="entry name" value="ABC TRANSPORTER ATP-BINDING PROTEIN NATA"/>
    <property type="match status" value="1"/>
</dbReference>
<feature type="domain" description="ABC transporter" evidence="6">
    <location>
        <begin position="18"/>
        <end position="248"/>
    </location>
</feature>
<gene>
    <name evidence="7" type="primary">ybhF</name>
    <name evidence="7" type="ORF">COL8621_01372</name>
</gene>
<dbReference type="InterPro" id="IPR027417">
    <property type="entry name" value="P-loop_NTPase"/>
</dbReference>
<dbReference type="SUPFAM" id="SSF52540">
    <property type="entry name" value="P-loop containing nucleoside triphosphate hydrolases"/>
    <property type="match status" value="1"/>
</dbReference>
<name>A0A238JVN0_9RHOB</name>
<dbReference type="SMART" id="SM00382">
    <property type="entry name" value="AAA"/>
    <property type="match status" value="1"/>
</dbReference>
<dbReference type="NCBIfam" id="TIGR03864">
    <property type="entry name" value="PQQ_ABC_ATP"/>
    <property type="match status" value="1"/>
</dbReference>